<keyword evidence="7" id="KW-0539">Nucleus</keyword>
<keyword evidence="3" id="KW-0677">Repeat</keyword>
<dbReference type="InterPro" id="IPR036236">
    <property type="entry name" value="Znf_C2H2_sf"/>
</dbReference>
<dbReference type="InterPro" id="IPR013087">
    <property type="entry name" value="Znf_C2H2_type"/>
</dbReference>
<dbReference type="GO" id="GO:0003700">
    <property type="term" value="F:DNA-binding transcription factor activity"/>
    <property type="evidence" value="ECO:0007669"/>
    <property type="project" value="TreeGrafter"/>
</dbReference>
<dbReference type="PANTHER" id="PTHR24390">
    <property type="entry name" value="ZINC FINGER PROTEIN"/>
    <property type="match status" value="1"/>
</dbReference>
<dbReference type="Proteomes" id="UP001488838">
    <property type="component" value="Unassembled WGS sequence"/>
</dbReference>
<evidence type="ECO:0000256" key="4">
    <source>
        <dbReference type="ARBA" id="ARBA00022771"/>
    </source>
</evidence>
<dbReference type="GO" id="GO:0005634">
    <property type="term" value="C:nucleus"/>
    <property type="evidence" value="ECO:0007669"/>
    <property type="project" value="UniProtKB-SubCell"/>
</dbReference>
<proteinExistence type="predicted"/>
<keyword evidence="11" id="KW-1185">Reference proteome</keyword>
<dbReference type="SUPFAM" id="SSF57667">
    <property type="entry name" value="beta-beta-alpha zinc fingers"/>
    <property type="match status" value="3"/>
</dbReference>
<evidence type="ECO:0000313" key="10">
    <source>
        <dbReference type="EMBL" id="KAK7806697.1"/>
    </source>
</evidence>
<dbReference type="AlphaFoldDB" id="A0AAW0HWU3"/>
<keyword evidence="6" id="KW-0238">DNA-binding</keyword>
<dbReference type="EMBL" id="JBBHLL010000293">
    <property type="protein sequence ID" value="KAK7806697.1"/>
    <property type="molecule type" value="Genomic_DNA"/>
</dbReference>
<feature type="domain" description="C2H2-type" evidence="9">
    <location>
        <begin position="272"/>
        <end position="299"/>
    </location>
</feature>
<dbReference type="Gene3D" id="3.30.160.60">
    <property type="entry name" value="Classic Zinc Finger"/>
    <property type="match status" value="3"/>
</dbReference>
<reference evidence="10 11" key="1">
    <citation type="journal article" date="2023" name="bioRxiv">
        <title>Conserved and derived expression patterns and positive selection on dental genes reveal complex evolutionary context of ever-growing rodent molars.</title>
        <authorList>
            <person name="Calamari Z.T."/>
            <person name="Song A."/>
            <person name="Cohen E."/>
            <person name="Akter M."/>
            <person name="Roy R.D."/>
            <person name="Hallikas O."/>
            <person name="Christensen M.M."/>
            <person name="Li P."/>
            <person name="Marangoni P."/>
            <person name="Jernvall J."/>
            <person name="Klein O.D."/>
        </authorList>
    </citation>
    <scope>NUCLEOTIDE SEQUENCE [LARGE SCALE GENOMIC DNA]</scope>
    <source>
        <strain evidence="10">V071</strain>
    </source>
</reference>
<organism evidence="10 11">
    <name type="scientific">Myodes glareolus</name>
    <name type="common">Bank vole</name>
    <name type="synonym">Clethrionomys glareolus</name>
    <dbReference type="NCBI Taxonomy" id="447135"/>
    <lineage>
        <taxon>Eukaryota</taxon>
        <taxon>Metazoa</taxon>
        <taxon>Chordata</taxon>
        <taxon>Craniata</taxon>
        <taxon>Vertebrata</taxon>
        <taxon>Euteleostomi</taxon>
        <taxon>Mammalia</taxon>
        <taxon>Eutheria</taxon>
        <taxon>Euarchontoglires</taxon>
        <taxon>Glires</taxon>
        <taxon>Rodentia</taxon>
        <taxon>Myomorpha</taxon>
        <taxon>Muroidea</taxon>
        <taxon>Cricetidae</taxon>
        <taxon>Arvicolinae</taxon>
        <taxon>Myodes</taxon>
    </lineage>
</organism>
<evidence type="ECO:0000256" key="5">
    <source>
        <dbReference type="ARBA" id="ARBA00022833"/>
    </source>
</evidence>
<evidence type="ECO:0000259" key="9">
    <source>
        <dbReference type="PROSITE" id="PS50157"/>
    </source>
</evidence>
<dbReference type="GO" id="GO:0008270">
    <property type="term" value="F:zinc ion binding"/>
    <property type="evidence" value="ECO:0007669"/>
    <property type="project" value="UniProtKB-KW"/>
</dbReference>
<keyword evidence="5" id="KW-0862">Zinc</keyword>
<dbReference type="PANTHER" id="PTHR24390:SF159">
    <property type="entry name" value="GROWTH FACTOR INDEPENDENT 1 TRANSCRIPTIONAL REPRESSOR"/>
    <property type="match status" value="1"/>
</dbReference>
<evidence type="ECO:0000256" key="3">
    <source>
        <dbReference type="ARBA" id="ARBA00022737"/>
    </source>
</evidence>
<name>A0AAW0HWU3_MYOGA</name>
<keyword evidence="2" id="KW-0479">Metal-binding</keyword>
<evidence type="ECO:0000256" key="1">
    <source>
        <dbReference type="ARBA" id="ARBA00004123"/>
    </source>
</evidence>
<keyword evidence="4 8" id="KW-0863">Zinc-finger</keyword>
<comment type="caution">
    <text evidence="10">The sequence shown here is derived from an EMBL/GenBank/DDBJ whole genome shotgun (WGS) entry which is preliminary data.</text>
</comment>
<evidence type="ECO:0000256" key="8">
    <source>
        <dbReference type="PROSITE-ProRule" id="PRU00042"/>
    </source>
</evidence>
<dbReference type="PROSITE" id="PS50157">
    <property type="entry name" value="ZINC_FINGER_C2H2_2"/>
    <property type="match status" value="1"/>
</dbReference>
<dbReference type="GO" id="GO:0006357">
    <property type="term" value="P:regulation of transcription by RNA polymerase II"/>
    <property type="evidence" value="ECO:0007669"/>
    <property type="project" value="TreeGrafter"/>
</dbReference>
<accession>A0AAW0HWU3</accession>
<gene>
    <name evidence="10" type="ORF">U0070_005358</name>
</gene>
<protein>
    <recommendedName>
        <fullName evidence="9">C2H2-type domain-containing protein</fullName>
    </recommendedName>
</protein>
<dbReference type="GO" id="GO:0000978">
    <property type="term" value="F:RNA polymerase II cis-regulatory region sequence-specific DNA binding"/>
    <property type="evidence" value="ECO:0007669"/>
    <property type="project" value="TreeGrafter"/>
</dbReference>
<evidence type="ECO:0000313" key="11">
    <source>
        <dbReference type="Proteomes" id="UP001488838"/>
    </source>
</evidence>
<sequence>AGERRVLEAQLWNYTQCHSGVLKLLQEYCSRPMQARLQSGGNGSLVWINEKLHLQVHQIALPGSELLLCLQPPSKNLSVMHPKLEEETAIVVVAEEESATREEVVSPRLQKMQQSPAQILAMSHPIVSKEEIGRKLLKAGGDSTGVGNVARHSCSCATSRSMAFVYTGHKSFLGTECGKSCSSKESFKSYWEAAYGTHRGLREHQLVHSGARPFVCEQCGKTHLMPDAPSPCPCPVCGQLLITQGSLWKPHEAPHWEKVLLVPTLEPGEHPYLCPHCANTFPQLPKLQNHLISHTGEAYLRLVCGKACGGPHTLLAQVPTFGGEALSMPPVWPSLLATKLHCHRRSHTTDKPDQCPVCGVGYALPQSLKRYQLSHQHGVSSSPSLPSAASESIVVFLQSEPELLDTCSQQEVLPSRGMVEVTISESQKKCSVVLEESSPSPSPVLIHKEMGFMARSRSKAAFAQPRLANTDCPARHGPFFPE</sequence>
<feature type="non-terminal residue" evidence="10">
    <location>
        <position position="1"/>
    </location>
</feature>
<dbReference type="PROSITE" id="PS00028">
    <property type="entry name" value="ZINC_FINGER_C2H2_1"/>
    <property type="match status" value="1"/>
</dbReference>
<evidence type="ECO:0000256" key="7">
    <source>
        <dbReference type="ARBA" id="ARBA00023242"/>
    </source>
</evidence>
<evidence type="ECO:0000256" key="2">
    <source>
        <dbReference type="ARBA" id="ARBA00022723"/>
    </source>
</evidence>
<comment type="subcellular location">
    <subcellularLocation>
        <location evidence="1">Nucleus</location>
    </subcellularLocation>
</comment>
<evidence type="ECO:0000256" key="6">
    <source>
        <dbReference type="ARBA" id="ARBA00023125"/>
    </source>
</evidence>